<evidence type="ECO:0000256" key="3">
    <source>
        <dbReference type="ARBA" id="ARBA00010400"/>
    </source>
</evidence>
<dbReference type="GO" id="GO:0005576">
    <property type="term" value="C:extracellular region"/>
    <property type="evidence" value="ECO:0007669"/>
    <property type="project" value="UniProtKB-SubCell"/>
</dbReference>
<evidence type="ECO:0000313" key="8">
    <source>
        <dbReference type="EMBL" id="KAG2502661.1"/>
    </source>
</evidence>
<keyword evidence="4" id="KW-0964">Secreted</keyword>
<evidence type="ECO:0000256" key="4">
    <source>
        <dbReference type="ARBA" id="ARBA00022525"/>
    </source>
</evidence>
<dbReference type="EMBL" id="JPWU03001241">
    <property type="protein sequence ID" value="KAG2502661.1"/>
    <property type="molecule type" value="Genomic_DNA"/>
</dbReference>
<evidence type="ECO:0000256" key="1">
    <source>
        <dbReference type="ARBA" id="ARBA00004340"/>
    </source>
</evidence>
<dbReference type="InterPro" id="IPR054463">
    <property type="entry name" value="PexRD54_WY"/>
</dbReference>
<evidence type="ECO:0000259" key="7">
    <source>
        <dbReference type="Pfam" id="PF22748"/>
    </source>
</evidence>
<gene>
    <name evidence="8" type="ORF">JM18_009831</name>
</gene>
<reference evidence="8" key="2">
    <citation type="submission" date="2020-06" db="EMBL/GenBank/DDBJ databases">
        <authorList>
            <person name="Studholme D.J."/>
        </authorList>
    </citation>
    <scope>NUCLEOTIDE SEQUENCE</scope>
    <source>
        <strain evidence="8">NZFS 3630</strain>
    </source>
</reference>
<evidence type="ECO:0000256" key="5">
    <source>
        <dbReference type="ARBA" id="ARBA00022729"/>
    </source>
</evidence>
<dbReference type="Pfam" id="PF22748">
    <property type="entry name" value="PexRD54_WY"/>
    <property type="match status" value="1"/>
</dbReference>
<sequence length="312" mass="34811">MLLRNMHNSFTTTDEAFAKVGLKVDKVADNLLESPEWKTWATYITTRATSNPDEAIAAAMTSRYGGDGVAKILASAANNANTKDLAATLEAAQLARWLNTNVAPDKVFTLLKLGNNADNIFDSPQLATWNSYLKLYKKKYPQKETTTMIDAFKASYGDEKLAKMIISAENAKNAGAVNMKDDLIKSWMNDPTHPANMFRNLKLDKSGDDFLTNPLLPIWTFTKTYGEEKLATMLQAAAKVPGTEKVAENLQGAQFNLWMVQKKKPDDIFKLLNLESSTLATSPSADIWRAYYKAYEKQNPGTRFSRTYTFSL</sequence>
<protein>
    <recommendedName>
        <fullName evidence="7">RxLR effector PexRD54 WY domain-containing protein</fullName>
    </recommendedName>
</protein>
<dbReference type="AlphaFoldDB" id="A0A921SAD1"/>
<proteinExistence type="inferred from homology"/>
<dbReference type="Proteomes" id="UP000792063">
    <property type="component" value="Unassembled WGS sequence"/>
</dbReference>
<organism evidence="8 9">
    <name type="scientific">Phytophthora kernoviae</name>
    <dbReference type="NCBI Taxonomy" id="325452"/>
    <lineage>
        <taxon>Eukaryota</taxon>
        <taxon>Sar</taxon>
        <taxon>Stramenopiles</taxon>
        <taxon>Oomycota</taxon>
        <taxon>Peronosporomycetes</taxon>
        <taxon>Peronosporales</taxon>
        <taxon>Peronosporaceae</taxon>
        <taxon>Phytophthora</taxon>
    </lineage>
</organism>
<dbReference type="GO" id="GO:0043657">
    <property type="term" value="C:host cell"/>
    <property type="evidence" value="ECO:0007669"/>
    <property type="project" value="UniProtKB-SubCell"/>
</dbReference>
<keyword evidence="5" id="KW-0732">Signal</keyword>
<name>A0A921SAD1_9STRA</name>
<comment type="similarity">
    <text evidence="3">Belongs to the RxLR effector family.</text>
</comment>
<evidence type="ECO:0000256" key="6">
    <source>
        <dbReference type="ARBA" id="ARBA00023026"/>
    </source>
</evidence>
<evidence type="ECO:0000256" key="2">
    <source>
        <dbReference type="ARBA" id="ARBA00004613"/>
    </source>
</evidence>
<keyword evidence="6" id="KW-0843">Virulence</keyword>
<accession>A0A921SAD1</accession>
<comment type="caution">
    <text evidence="8">The sequence shown here is derived from an EMBL/GenBank/DDBJ whole genome shotgun (WGS) entry which is preliminary data.</text>
</comment>
<evidence type="ECO:0000313" key="9">
    <source>
        <dbReference type="Proteomes" id="UP000792063"/>
    </source>
</evidence>
<feature type="domain" description="RxLR effector PexRD54 WY" evidence="7">
    <location>
        <begin position="93"/>
        <end position="132"/>
    </location>
</feature>
<reference evidence="8" key="1">
    <citation type="journal article" date="2015" name="Genom Data">
        <title>Genome sequences of six Phytophthora species associated with forests in New Zealand.</title>
        <authorList>
            <person name="Studholme D.J."/>
            <person name="McDougal R.L."/>
            <person name="Sambles C."/>
            <person name="Hansen E."/>
            <person name="Hardy G."/>
            <person name="Grant M."/>
            <person name="Ganley R.J."/>
            <person name="Williams N.M."/>
        </authorList>
    </citation>
    <scope>NUCLEOTIDE SEQUENCE</scope>
    <source>
        <strain evidence="8">NZFS 3630</strain>
    </source>
</reference>
<comment type="subcellular location">
    <subcellularLocation>
        <location evidence="1">Host cell</location>
    </subcellularLocation>
    <subcellularLocation>
        <location evidence="2">Secreted</location>
    </subcellularLocation>
</comment>